<accession>H0R1H3</accession>
<keyword evidence="2" id="KW-0012">Acyltransferase</keyword>
<dbReference type="InterPro" id="IPR000182">
    <property type="entry name" value="GNAT_dom"/>
</dbReference>
<comment type="caution">
    <text evidence="4">The sequence shown here is derived from an EMBL/GenBank/DDBJ whole genome shotgun (WGS) entry which is preliminary data.</text>
</comment>
<name>H0R1H3_9ACTN</name>
<dbReference type="PANTHER" id="PTHR43800:SF1">
    <property type="entry name" value="PEPTIDYL-LYSINE N-ACETYLTRANSFERASE YJAB"/>
    <property type="match status" value="1"/>
</dbReference>
<dbReference type="PANTHER" id="PTHR43800">
    <property type="entry name" value="PEPTIDYL-LYSINE N-ACETYLTRANSFERASE YJAB"/>
    <property type="match status" value="1"/>
</dbReference>
<dbReference type="InterPro" id="IPR016181">
    <property type="entry name" value="Acyl_CoA_acyltransferase"/>
</dbReference>
<dbReference type="CDD" id="cd04301">
    <property type="entry name" value="NAT_SF"/>
    <property type="match status" value="1"/>
</dbReference>
<dbReference type="AlphaFoldDB" id="H0R1H3"/>
<dbReference type="GO" id="GO:0016747">
    <property type="term" value="F:acyltransferase activity, transferring groups other than amino-acyl groups"/>
    <property type="evidence" value="ECO:0007669"/>
    <property type="project" value="InterPro"/>
</dbReference>
<evidence type="ECO:0000256" key="1">
    <source>
        <dbReference type="ARBA" id="ARBA00022679"/>
    </source>
</evidence>
<organism evidence="4 5">
    <name type="scientific">Gordonia effusa NBRC 100432</name>
    <dbReference type="NCBI Taxonomy" id="1077974"/>
    <lineage>
        <taxon>Bacteria</taxon>
        <taxon>Bacillati</taxon>
        <taxon>Actinomycetota</taxon>
        <taxon>Actinomycetes</taxon>
        <taxon>Mycobacteriales</taxon>
        <taxon>Gordoniaceae</taxon>
        <taxon>Gordonia</taxon>
    </lineage>
</organism>
<dbReference type="SUPFAM" id="SSF55729">
    <property type="entry name" value="Acyl-CoA N-acyltransferases (Nat)"/>
    <property type="match status" value="1"/>
</dbReference>
<gene>
    <name evidence="4" type="ORF">GOEFS_070_00080</name>
</gene>
<dbReference type="Gene3D" id="3.40.630.30">
    <property type="match status" value="1"/>
</dbReference>
<dbReference type="PROSITE" id="PS51186">
    <property type="entry name" value="GNAT"/>
    <property type="match status" value="1"/>
</dbReference>
<proteinExistence type="predicted"/>
<dbReference type="Proteomes" id="UP000035034">
    <property type="component" value="Unassembled WGS sequence"/>
</dbReference>
<keyword evidence="1 4" id="KW-0808">Transferase</keyword>
<protein>
    <submittedName>
        <fullName evidence="4">Putative acetyltransferase</fullName>
    </submittedName>
</protein>
<evidence type="ECO:0000259" key="3">
    <source>
        <dbReference type="PROSITE" id="PS51186"/>
    </source>
</evidence>
<reference evidence="4 5" key="1">
    <citation type="submission" date="2011-12" db="EMBL/GenBank/DDBJ databases">
        <title>Whole genome shotgun sequence of Gordonia effusa NBRC 100432.</title>
        <authorList>
            <person name="Yoshida I."/>
            <person name="Takarada H."/>
            <person name="Hosoyama A."/>
            <person name="Tsuchikane K."/>
            <person name="Katsumata H."/>
            <person name="Yamazaki S."/>
            <person name="Fujita N."/>
        </authorList>
    </citation>
    <scope>NUCLEOTIDE SEQUENCE [LARGE SCALE GENOMIC DNA]</scope>
    <source>
        <strain evidence="4 5">NBRC 100432</strain>
    </source>
</reference>
<dbReference type="NCBIfam" id="NF007807">
    <property type="entry name" value="PRK10514.1"/>
    <property type="match status" value="1"/>
</dbReference>
<evidence type="ECO:0000313" key="4">
    <source>
        <dbReference type="EMBL" id="GAB18924.1"/>
    </source>
</evidence>
<keyword evidence="5" id="KW-1185">Reference proteome</keyword>
<dbReference type="RefSeq" id="WP_007318260.1">
    <property type="nucleotide sequence ID" value="NZ_BAEH01000070.1"/>
</dbReference>
<dbReference type="eggNOG" id="COG0456">
    <property type="taxonomic scope" value="Bacteria"/>
</dbReference>
<dbReference type="EMBL" id="BAEH01000070">
    <property type="protein sequence ID" value="GAB18924.1"/>
    <property type="molecule type" value="Genomic_DNA"/>
</dbReference>
<sequence length="156" mass="16878">MNTLSIRLRPTSGSSEYLELVHIWRSAVDATHQFVSAEHLDQIESKLASDYLPNVGLTVAEVEGRTVGFSGVADGRLEMLFVDNDFRGCGVGTALLDAALSALPTLALDVNEQNAAAVDFYRRRGFVRTGRSPVDADGLPYPLLHMRFGGGGETRP</sequence>
<dbReference type="Pfam" id="PF13673">
    <property type="entry name" value="Acetyltransf_10"/>
    <property type="match status" value="1"/>
</dbReference>
<evidence type="ECO:0000256" key="2">
    <source>
        <dbReference type="ARBA" id="ARBA00023315"/>
    </source>
</evidence>
<feature type="domain" description="N-acetyltransferase" evidence="3">
    <location>
        <begin position="6"/>
        <end position="147"/>
    </location>
</feature>
<evidence type="ECO:0000313" key="5">
    <source>
        <dbReference type="Proteomes" id="UP000035034"/>
    </source>
</evidence>
<dbReference type="STRING" id="1077974.GOEFS_070_00080"/>